<dbReference type="EC" id="2.7.1.24" evidence="5 6"/>
<dbReference type="UniPathway" id="UPA00241">
    <property type="reaction ID" value="UER00356"/>
</dbReference>
<dbReference type="GO" id="GO:0015937">
    <property type="term" value="P:coenzyme A biosynthetic process"/>
    <property type="evidence" value="ECO:0007669"/>
    <property type="project" value="UniProtKB-UniRule"/>
</dbReference>
<dbReference type="InterPro" id="IPR027417">
    <property type="entry name" value="P-loop_NTPase"/>
</dbReference>
<keyword evidence="3 5" id="KW-0067">ATP-binding</keyword>
<dbReference type="SUPFAM" id="SSF52540">
    <property type="entry name" value="P-loop containing nucleoside triphosphate hydrolases"/>
    <property type="match status" value="1"/>
</dbReference>
<dbReference type="NCBIfam" id="TIGR00152">
    <property type="entry name" value="dephospho-CoA kinase"/>
    <property type="match status" value="1"/>
</dbReference>
<evidence type="ECO:0000256" key="4">
    <source>
        <dbReference type="ARBA" id="ARBA00022993"/>
    </source>
</evidence>
<dbReference type="PROSITE" id="PS51219">
    <property type="entry name" value="DPCK"/>
    <property type="match status" value="1"/>
</dbReference>
<sequence length="198" mass="22767">MFTVGITGGIATGKSTATDFFAKKGIDIIDADEISRNLQKKGQAGYEAIVEKYGSEVLMADESLDRTKLREIAFKKQADKKWLEELMHPLIREKILEAFGNIDSKWAIYSAPLWGPKNKFNRVLVIDAPENLQIERIANRDKSTKKIAESIIKNQLNRNERISYSNDLLINDDSLENFEKKLEFYFQIYEKLANEEKN</sequence>
<gene>
    <name evidence="5" type="primary">coaE</name>
</gene>
<dbReference type="GO" id="GO:0004140">
    <property type="term" value="F:dephospho-CoA kinase activity"/>
    <property type="evidence" value="ECO:0007669"/>
    <property type="project" value="UniProtKB-UniRule"/>
</dbReference>
<evidence type="ECO:0000256" key="3">
    <source>
        <dbReference type="ARBA" id="ARBA00022840"/>
    </source>
</evidence>
<name>E0XRR8_9GAMM</name>
<dbReference type="PANTHER" id="PTHR10695">
    <property type="entry name" value="DEPHOSPHO-COA KINASE-RELATED"/>
    <property type="match status" value="1"/>
</dbReference>
<reference evidence="7" key="1">
    <citation type="journal article" date="2011" name="Environ. Microbiol.">
        <title>Time-series analyses of Monterey Bay coastal microbial picoplankton using a 'genome proxy' microarray.</title>
        <authorList>
            <person name="Rich V.I."/>
            <person name="Pham V.D."/>
            <person name="Eppley J."/>
            <person name="Shi Y."/>
            <person name="DeLong E.F."/>
        </authorList>
    </citation>
    <scope>NUCLEOTIDE SEQUENCE</scope>
</reference>
<comment type="catalytic activity">
    <reaction evidence="5">
        <text>3'-dephospho-CoA + ATP = ADP + CoA + H(+)</text>
        <dbReference type="Rhea" id="RHEA:18245"/>
        <dbReference type="ChEBI" id="CHEBI:15378"/>
        <dbReference type="ChEBI" id="CHEBI:30616"/>
        <dbReference type="ChEBI" id="CHEBI:57287"/>
        <dbReference type="ChEBI" id="CHEBI:57328"/>
        <dbReference type="ChEBI" id="CHEBI:456216"/>
        <dbReference type="EC" id="2.7.1.24"/>
    </reaction>
</comment>
<dbReference type="Gene3D" id="3.40.50.300">
    <property type="entry name" value="P-loop containing nucleotide triphosphate hydrolases"/>
    <property type="match status" value="1"/>
</dbReference>
<dbReference type="CDD" id="cd02022">
    <property type="entry name" value="DPCK"/>
    <property type="match status" value="1"/>
</dbReference>
<keyword evidence="4 5" id="KW-0173">Coenzyme A biosynthesis</keyword>
<keyword evidence="5 7" id="KW-0418">Kinase</keyword>
<comment type="function">
    <text evidence="5">Catalyzes the phosphorylation of the 3'-hydroxyl group of dephosphocoenzyme A to form coenzyme A.</text>
</comment>
<comment type="pathway">
    <text evidence="5">Cofactor biosynthesis; coenzyme A biosynthesis; CoA from (R)-pantothenate: step 5/5.</text>
</comment>
<evidence type="ECO:0000256" key="6">
    <source>
        <dbReference type="NCBIfam" id="TIGR00152"/>
    </source>
</evidence>
<dbReference type="InterPro" id="IPR001977">
    <property type="entry name" value="Depp_CoAkinase"/>
</dbReference>
<keyword evidence="5" id="KW-0808">Transferase</keyword>
<dbReference type="AlphaFoldDB" id="E0XRR8"/>
<feature type="binding site" evidence="5">
    <location>
        <begin position="11"/>
        <end position="16"/>
    </location>
    <ligand>
        <name>ATP</name>
        <dbReference type="ChEBI" id="CHEBI:30616"/>
    </ligand>
</feature>
<dbReference type="Pfam" id="PF01121">
    <property type="entry name" value="CoaE"/>
    <property type="match status" value="1"/>
</dbReference>
<evidence type="ECO:0000313" key="7">
    <source>
        <dbReference type="EMBL" id="ADI17109.1"/>
    </source>
</evidence>
<dbReference type="PANTHER" id="PTHR10695:SF46">
    <property type="entry name" value="BIFUNCTIONAL COENZYME A SYNTHASE-RELATED"/>
    <property type="match status" value="1"/>
</dbReference>
<proteinExistence type="inferred from homology"/>
<dbReference type="GO" id="GO:0005737">
    <property type="term" value="C:cytoplasm"/>
    <property type="evidence" value="ECO:0007669"/>
    <property type="project" value="UniProtKB-SubCell"/>
</dbReference>
<protein>
    <recommendedName>
        <fullName evidence="5 6">Dephospho-CoA kinase</fullName>
        <ecNumber evidence="5 6">2.7.1.24</ecNumber>
    </recommendedName>
    <alternativeName>
        <fullName evidence="5">Dephosphocoenzyme A kinase</fullName>
    </alternativeName>
</protein>
<evidence type="ECO:0000256" key="2">
    <source>
        <dbReference type="ARBA" id="ARBA00022741"/>
    </source>
</evidence>
<keyword evidence="5" id="KW-0963">Cytoplasm</keyword>
<organism evidence="7">
    <name type="scientific">uncultured gamma proteobacterium HF0070_03O15</name>
    <dbReference type="NCBI Taxonomy" id="710982"/>
    <lineage>
        <taxon>Bacteria</taxon>
        <taxon>Pseudomonadati</taxon>
        <taxon>Pseudomonadota</taxon>
        <taxon>Gammaproteobacteria</taxon>
        <taxon>environmental samples</taxon>
    </lineage>
</organism>
<comment type="subcellular location">
    <subcellularLocation>
        <location evidence="5">Cytoplasm</location>
    </subcellularLocation>
</comment>
<dbReference type="HAMAP" id="MF_00376">
    <property type="entry name" value="Dephospho_CoA_kinase"/>
    <property type="match status" value="1"/>
</dbReference>
<dbReference type="GO" id="GO:0005524">
    <property type="term" value="F:ATP binding"/>
    <property type="evidence" value="ECO:0007669"/>
    <property type="project" value="UniProtKB-UniRule"/>
</dbReference>
<evidence type="ECO:0000256" key="1">
    <source>
        <dbReference type="ARBA" id="ARBA00009018"/>
    </source>
</evidence>
<dbReference type="EMBL" id="GU474854">
    <property type="protein sequence ID" value="ADI17109.1"/>
    <property type="molecule type" value="Genomic_DNA"/>
</dbReference>
<accession>E0XRR8</accession>
<comment type="similarity">
    <text evidence="1 5">Belongs to the CoaE family.</text>
</comment>
<keyword evidence="2 5" id="KW-0547">Nucleotide-binding</keyword>
<evidence type="ECO:0000256" key="5">
    <source>
        <dbReference type="HAMAP-Rule" id="MF_00376"/>
    </source>
</evidence>